<reference evidence="4 5" key="1">
    <citation type="submission" date="2014-07" db="EMBL/GenBank/DDBJ databases">
        <title>Methanogenic archaea and the global carbon cycle.</title>
        <authorList>
            <person name="Henriksen J.R."/>
            <person name="Luke J."/>
            <person name="Reinhart S."/>
            <person name="Benedict M.N."/>
            <person name="Youngblut N.D."/>
            <person name="Metcalf M.E."/>
            <person name="Whitaker R.J."/>
            <person name="Metcalf W.W."/>
        </authorList>
    </citation>
    <scope>NUCLEOTIDE SEQUENCE [LARGE SCALE GENOMIC DNA]</scope>
    <source>
        <strain evidence="4 5">LYC</strain>
    </source>
</reference>
<dbReference type="Pfam" id="PF03059">
    <property type="entry name" value="NAS"/>
    <property type="match status" value="1"/>
</dbReference>
<dbReference type="InterPro" id="IPR004298">
    <property type="entry name" value="Nicotian_synth"/>
</dbReference>
<dbReference type="PROSITE" id="PS51142">
    <property type="entry name" value="NAS"/>
    <property type="match status" value="1"/>
</dbReference>
<dbReference type="PANTHER" id="PTHR32266">
    <property type="entry name" value="NICOTIANAMINE SYNTHASE 3"/>
    <property type="match status" value="1"/>
</dbReference>
<dbReference type="SUPFAM" id="SSF53335">
    <property type="entry name" value="S-adenosyl-L-methionine-dependent methyltransferases"/>
    <property type="match status" value="1"/>
</dbReference>
<keyword evidence="3" id="KW-0812">Transmembrane</keyword>
<feature type="transmembrane region" description="Helical" evidence="3">
    <location>
        <begin position="280"/>
        <end position="298"/>
    </location>
</feature>
<dbReference type="Proteomes" id="UP000033063">
    <property type="component" value="Chromosome"/>
</dbReference>
<dbReference type="InterPro" id="IPR029063">
    <property type="entry name" value="SAM-dependent_MTases_sf"/>
</dbReference>
<sequence length="305" mass="35019">MSNIQKIRAELLIDEFRSIYSRVKGLEDAEVMGSPSPELYTVFKRLDELAALDVDEKFIYEILKSPDFDSLIAEISRFRFLYNLRLENEKAKSLLESSSIWETLRNFTFYPNYLQLARTEYTGSGLKSGDCVLFLGSGPLPLSLIELCHEYNLSGIGVEQDGKRADLSRQVIARLGLSERIKIIDGNHFSLPLETRCDLYMVAAQAEPKSEVFEQLARVLPEGSKVSYRLYEKGLRRILDGSSLFELPSGFEEYLRVQPEPPVNNTVVFLKKRQKRFQAIAVRSVVLYLKTIFFNFLLRLCLVCR</sequence>
<keyword evidence="3" id="KW-0472">Membrane</keyword>
<organism evidence="4 5">
    <name type="scientific">Methanosarcina mazei LYC</name>
    <dbReference type="NCBI Taxonomy" id="1434114"/>
    <lineage>
        <taxon>Archaea</taxon>
        <taxon>Methanobacteriati</taxon>
        <taxon>Methanobacteriota</taxon>
        <taxon>Stenosarchaea group</taxon>
        <taxon>Methanomicrobia</taxon>
        <taxon>Methanosarcinales</taxon>
        <taxon>Methanosarcinaceae</taxon>
        <taxon>Methanosarcina</taxon>
    </lineage>
</organism>
<name>A0A0E3RQA1_METMZ</name>
<evidence type="ECO:0000256" key="2">
    <source>
        <dbReference type="ARBA" id="ARBA00022691"/>
    </source>
</evidence>
<dbReference type="PANTHER" id="PTHR32266:SF12">
    <property type="entry name" value="NICOTIANAMINE SYNTHASE 3"/>
    <property type="match status" value="1"/>
</dbReference>
<dbReference type="Gene3D" id="3.40.50.150">
    <property type="entry name" value="Vaccinia Virus protein VP39"/>
    <property type="match status" value="1"/>
</dbReference>
<dbReference type="PATRIC" id="fig|1434114.4.peg.527"/>
<dbReference type="GO" id="GO:0030418">
    <property type="term" value="P:nicotianamine biosynthetic process"/>
    <property type="evidence" value="ECO:0007669"/>
    <property type="project" value="InterPro"/>
</dbReference>
<protein>
    <recommendedName>
        <fullName evidence="6">Methyltransferase</fullName>
    </recommendedName>
</protein>
<dbReference type="EMBL" id="CP009513">
    <property type="protein sequence ID" value="AKB66969.1"/>
    <property type="molecule type" value="Genomic_DNA"/>
</dbReference>
<keyword evidence="1" id="KW-0808">Transferase</keyword>
<dbReference type="GeneID" id="24876578"/>
<gene>
    <name evidence="4" type="ORF">MSMAL_0426</name>
</gene>
<dbReference type="HOGENOM" id="CLU_1017851_0_0_2"/>
<dbReference type="RefSeq" id="WP_011032840.1">
    <property type="nucleotide sequence ID" value="NZ_CP009513.1"/>
</dbReference>
<evidence type="ECO:0000256" key="1">
    <source>
        <dbReference type="ARBA" id="ARBA00022679"/>
    </source>
</evidence>
<keyword evidence="2" id="KW-0949">S-adenosyl-L-methionine</keyword>
<dbReference type="AlphaFoldDB" id="A0A0E3RQA1"/>
<keyword evidence="3" id="KW-1133">Transmembrane helix</keyword>
<evidence type="ECO:0008006" key="6">
    <source>
        <dbReference type="Google" id="ProtNLM"/>
    </source>
</evidence>
<evidence type="ECO:0000256" key="3">
    <source>
        <dbReference type="SAM" id="Phobius"/>
    </source>
</evidence>
<evidence type="ECO:0000313" key="4">
    <source>
        <dbReference type="EMBL" id="AKB66969.1"/>
    </source>
</evidence>
<accession>A0A0E3RQA1</accession>
<evidence type="ECO:0000313" key="5">
    <source>
        <dbReference type="Proteomes" id="UP000033063"/>
    </source>
</evidence>
<dbReference type="GO" id="GO:0030410">
    <property type="term" value="F:nicotianamine synthase activity"/>
    <property type="evidence" value="ECO:0007669"/>
    <property type="project" value="InterPro"/>
</dbReference>
<proteinExistence type="predicted"/>